<dbReference type="EMBL" id="KV454545">
    <property type="protein sequence ID" value="ODV65121.1"/>
    <property type="molecule type" value="Genomic_DNA"/>
</dbReference>
<evidence type="ECO:0000313" key="9">
    <source>
        <dbReference type="Proteomes" id="UP000095085"/>
    </source>
</evidence>
<keyword evidence="9" id="KW-1185">Reference proteome</keyword>
<dbReference type="PANTHER" id="PTHR22726">
    <property type="entry name" value="METALLOENDOPEPTIDASE OMA1"/>
    <property type="match status" value="1"/>
</dbReference>
<dbReference type="CDD" id="cd07331">
    <property type="entry name" value="M48C_Oma1_like"/>
    <property type="match status" value="1"/>
</dbReference>
<dbReference type="RefSeq" id="XP_020074188.1">
    <property type="nucleotide sequence ID" value="XM_020221846.1"/>
</dbReference>
<dbReference type="InterPro" id="IPR051156">
    <property type="entry name" value="Mito/Outer_Membr_Metalloprot"/>
</dbReference>
<dbReference type="AlphaFoldDB" id="A0A1E4RCZ7"/>
<dbReference type="GO" id="GO:0046872">
    <property type="term" value="F:metal ion binding"/>
    <property type="evidence" value="ECO:0007669"/>
    <property type="project" value="UniProtKB-KW"/>
</dbReference>
<dbReference type="GO" id="GO:0035694">
    <property type="term" value="P:mitochondrial protein catabolic process"/>
    <property type="evidence" value="ECO:0007669"/>
    <property type="project" value="EnsemblFungi"/>
</dbReference>
<evidence type="ECO:0000259" key="7">
    <source>
        <dbReference type="Pfam" id="PF01435"/>
    </source>
</evidence>
<evidence type="ECO:0000256" key="3">
    <source>
        <dbReference type="ARBA" id="ARBA00022801"/>
    </source>
</evidence>
<dbReference type="GeneID" id="30996395"/>
<dbReference type="GO" id="GO:0031929">
    <property type="term" value="P:TOR signaling"/>
    <property type="evidence" value="ECO:0007669"/>
    <property type="project" value="EnsemblFungi"/>
</dbReference>
<dbReference type="STRING" id="984485.A0A1E4RCZ7"/>
<dbReference type="GO" id="GO:0033108">
    <property type="term" value="P:mitochondrial respiratory chain complex assembly"/>
    <property type="evidence" value="ECO:0007669"/>
    <property type="project" value="EnsemblFungi"/>
</dbReference>
<dbReference type="GO" id="GO:0141164">
    <property type="term" value="P:mitochondrial protein quality control"/>
    <property type="evidence" value="ECO:0007669"/>
    <property type="project" value="EnsemblFungi"/>
</dbReference>
<dbReference type="GO" id="GO:0034982">
    <property type="term" value="P:mitochondrial protein processing"/>
    <property type="evidence" value="ECO:0007669"/>
    <property type="project" value="TreeGrafter"/>
</dbReference>
<keyword evidence="2" id="KW-0479">Metal-binding</keyword>
<evidence type="ECO:0000256" key="4">
    <source>
        <dbReference type="ARBA" id="ARBA00022833"/>
    </source>
</evidence>
<comment type="similarity">
    <text evidence="6">Belongs to the peptidase M48 family.</text>
</comment>
<evidence type="ECO:0000256" key="5">
    <source>
        <dbReference type="ARBA" id="ARBA00023049"/>
    </source>
</evidence>
<evidence type="ECO:0000256" key="6">
    <source>
        <dbReference type="RuleBase" id="RU003983"/>
    </source>
</evidence>
<keyword evidence="1 6" id="KW-0645">Protease</keyword>
<name>A0A1E4RCZ7_9ASCO</name>
<keyword evidence="5 6" id="KW-0482">Metalloprotease</keyword>
<proteinExistence type="inferred from homology"/>
<keyword evidence="4 6" id="KW-0862">Zinc</keyword>
<keyword evidence="3 6" id="KW-0378">Hydrolase</keyword>
<accession>A0A1E4RCZ7</accession>
<dbReference type="Pfam" id="PF01435">
    <property type="entry name" value="Peptidase_M48"/>
    <property type="match status" value="1"/>
</dbReference>
<sequence length="315" mass="36463">MFNSLFRRKSTYKRFKNSPAYDLNYFIKLFTSRNSILLGLGAGTFYLANLHEAPFTKRLRFIWVPRWIETKAGDWSYRSLMRERGADLLPSNHPVNIKVTSIMNNLLTTAIANSQDQDQINHLKSLNWSVNILKSDPHEPPNAFILPNGKVFVLSSILPLCKNDDALATILAHELSHQLARHSGEQLLKLPFFLLLAASDFTKNRAFNRLTVDGLLQMPNSREMETEADRIGCEIMSRLCYDPNEAVNFWIGMNKITSQDDGWFQDFFATHPNSAKRINDIRSWLPELQSMRDLSNCYEKQFLQFDEHVKKFIQN</sequence>
<organism evidence="8 9">
    <name type="scientific">Hyphopichia burtonii NRRL Y-1933</name>
    <dbReference type="NCBI Taxonomy" id="984485"/>
    <lineage>
        <taxon>Eukaryota</taxon>
        <taxon>Fungi</taxon>
        <taxon>Dikarya</taxon>
        <taxon>Ascomycota</taxon>
        <taxon>Saccharomycotina</taxon>
        <taxon>Pichiomycetes</taxon>
        <taxon>Debaryomycetaceae</taxon>
        <taxon>Hyphopichia</taxon>
    </lineage>
</organism>
<dbReference type="GO" id="GO:0004222">
    <property type="term" value="F:metalloendopeptidase activity"/>
    <property type="evidence" value="ECO:0007669"/>
    <property type="project" value="EnsemblFungi"/>
</dbReference>
<gene>
    <name evidence="8" type="ORF">HYPBUDRAFT_153999</name>
</gene>
<evidence type="ECO:0000256" key="1">
    <source>
        <dbReference type="ARBA" id="ARBA00022670"/>
    </source>
</evidence>
<comment type="cofactor">
    <cofactor evidence="6">
        <name>Zn(2+)</name>
        <dbReference type="ChEBI" id="CHEBI:29105"/>
    </cofactor>
    <text evidence="6">Binds 1 zinc ion per subunit.</text>
</comment>
<protein>
    <recommendedName>
        <fullName evidence="7">Peptidase M48 domain-containing protein</fullName>
    </recommendedName>
</protein>
<evidence type="ECO:0000313" key="8">
    <source>
        <dbReference type="EMBL" id="ODV65121.1"/>
    </source>
</evidence>
<dbReference type="InterPro" id="IPR001915">
    <property type="entry name" value="Peptidase_M48"/>
</dbReference>
<feature type="domain" description="Peptidase M48" evidence="7">
    <location>
        <begin position="123"/>
        <end position="284"/>
    </location>
</feature>
<dbReference type="Gene3D" id="3.30.2010.10">
    <property type="entry name" value="Metalloproteases ('zincins'), catalytic domain"/>
    <property type="match status" value="1"/>
</dbReference>
<dbReference type="OrthoDB" id="7464992at2759"/>
<evidence type="ECO:0000256" key="2">
    <source>
        <dbReference type="ARBA" id="ARBA00022723"/>
    </source>
</evidence>
<reference evidence="9" key="1">
    <citation type="submission" date="2016-05" db="EMBL/GenBank/DDBJ databases">
        <title>Comparative genomics of biotechnologically important yeasts.</title>
        <authorList>
            <consortium name="DOE Joint Genome Institute"/>
            <person name="Riley R."/>
            <person name="Haridas S."/>
            <person name="Wolfe K.H."/>
            <person name="Lopes M.R."/>
            <person name="Hittinger C.T."/>
            <person name="Goker M."/>
            <person name="Salamov A."/>
            <person name="Wisecaver J."/>
            <person name="Long T.M."/>
            <person name="Aerts A.L."/>
            <person name="Barry K."/>
            <person name="Choi C."/>
            <person name="Clum A."/>
            <person name="Coughlan A.Y."/>
            <person name="Deshpande S."/>
            <person name="Douglass A.P."/>
            <person name="Hanson S.J."/>
            <person name="Klenk H.-P."/>
            <person name="Labutti K."/>
            <person name="Lapidus A."/>
            <person name="Lindquist E."/>
            <person name="Lipzen A."/>
            <person name="Meier-Kolthoff J.P."/>
            <person name="Ohm R.A."/>
            <person name="Otillar R.P."/>
            <person name="Pangilinan J."/>
            <person name="Peng Y."/>
            <person name="Rokas A."/>
            <person name="Rosa C.A."/>
            <person name="Scheuner C."/>
            <person name="Sibirny A.A."/>
            <person name="Slot J.C."/>
            <person name="Stielow J.B."/>
            <person name="Sun H."/>
            <person name="Kurtzman C.P."/>
            <person name="Blackwell M."/>
            <person name="Grigoriev I.V."/>
            <person name="Jeffries T.W."/>
        </authorList>
    </citation>
    <scope>NUCLEOTIDE SEQUENCE [LARGE SCALE GENOMIC DNA]</scope>
    <source>
        <strain evidence="9">NRRL Y-1933</strain>
    </source>
</reference>
<dbReference type="GO" id="GO:0005743">
    <property type="term" value="C:mitochondrial inner membrane"/>
    <property type="evidence" value="ECO:0007669"/>
    <property type="project" value="EnsemblFungi"/>
</dbReference>
<dbReference type="PANTHER" id="PTHR22726:SF1">
    <property type="entry name" value="METALLOENDOPEPTIDASE OMA1, MITOCHONDRIAL"/>
    <property type="match status" value="1"/>
</dbReference>
<dbReference type="Proteomes" id="UP000095085">
    <property type="component" value="Unassembled WGS sequence"/>
</dbReference>